<feature type="domain" description="Di19 C-terminal" evidence="2">
    <location>
        <begin position="34"/>
        <end position="135"/>
    </location>
</feature>
<dbReference type="PANTHER" id="PTHR31875">
    <property type="entry name" value="PROTEIN DEHYDRATION-INDUCED 19"/>
    <property type="match status" value="1"/>
</dbReference>
<gene>
    <name evidence="3" type="ORF">KIW84_052846</name>
</gene>
<dbReference type="AlphaFoldDB" id="A0A9D4WQZ4"/>
<dbReference type="Gramene" id="Psat05G0284600-T3">
    <property type="protein sequence ID" value="KAI5406257.1"/>
    <property type="gene ID" value="KIW84_052846"/>
</dbReference>
<proteinExistence type="predicted"/>
<accession>A0A9D4WQZ4</accession>
<evidence type="ECO:0000313" key="3">
    <source>
        <dbReference type="EMBL" id="KAI5406257.1"/>
    </source>
</evidence>
<dbReference type="Gramene" id="Psat5g095960.2">
    <property type="protein sequence ID" value="Psat5g095960.2.cds"/>
    <property type="gene ID" value="Psat5g095960"/>
</dbReference>
<organism evidence="3 4">
    <name type="scientific">Pisum sativum</name>
    <name type="common">Garden pea</name>
    <name type="synonym">Lathyrus oleraceus</name>
    <dbReference type="NCBI Taxonomy" id="3888"/>
    <lineage>
        <taxon>Eukaryota</taxon>
        <taxon>Viridiplantae</taxon>
        <taxon>Streptophyta</taxon>
        <taxon>Embryophyta</taxon>
        <taxon>Tracheophyta</taxon>
        <taxon>Spermatophyta</taxon>
        <taxon>Magnoliopsida</taxon>
        <taxon>eudicotyledons</taxon>
        <taxon>Gunneridae</taxon>
        <taxon>Pentapetalae</taxon>
        <taxon>rosids</taxon>
        <taxon>fabids</taxon>
        <taxon>Fabales</taxon>
        <taxon>Fabaceae</taxon>
        <taxon>Papilionoideae</taxon>
        <taxon>50 kb inversion clade</taxon>
        <taxon>NPAAA clade</taxon>
        <taxon>Hologalegina</taxon>
        <taxon>IRL clade</taxon>
        <taxon>Fabeae</taxon>
        <taxon>Lathyrus</taxon>
    </lineage>
</organism>
<keyword evidence="4" id="KW-1185">Reference proteome</keyword>
<dbReference type="EMBL" id="JAMSHJ010000005">
    <property type="protein sequence ID" value="KAI5406257.1"/>
    <property type="molecule type" value="Genomic_DNA"/>
</dbReference>
<feature type="compositionally biased region" description="Low complexity" evidence="1">
    <location>
        <begin position="49"/>
        <end position="59"/>
    </location>
</feature>
<evidence type="ECO:0000256" key="1">
    <source>
        <dbReference type="SAM" id="MobiDB-lite"/>
    </source>
</evidence>
<dbReference type="InterPro" id="IPR027935">
    <property type="entry name" value="Di19_C"/>
</dbReference>
<dbReference type="Gramene" id="Psat5g095960.5">
    <property type="protein sequence ID" value="Psat5g095960.5.cds"/>
    <property type="gene ID" value="Psat5g095960"/>
</dbReference>
<dbReference type="PANTHER" id="PTHR31875:SF25">
    <property type="entry name" value="PROTEIN DEHYDRATION-INDUCED 19 HOMOLOG 2"/>
    <property type="match status" value="1"/>
</dbReference>
<feature type="region of interest" description="Disordered" evidence="1">
    <location>
        <begin position="36"/>
        <end position="59"/>
    </location>
</feature>
<protein>
    <recommendedName>
        <fullName evidence="2">Di19 C-terminal domain-containing protein</fullName>
    </recommendedName>
</protein>
<dbReference type="Pfam" id="PF14571">
    <property type="entry name" value="Di19_C"/>
    <property type="match status" value="1"/>
</dbReference>
<reference evidence="3 4" key="1">
    <citation type="journal article" date="2022" name="Nat. Genet.">
        <title>Improved pea reference genome and pan-genome highlight genomic features and evolutionary characteristics.</title>
        <authorList>
            <person name="Yang T."/>
            <person name="Liu R."/>
            <person name="Luo Y."/>
            <person name="Hu S."/>
            <person name="Wang D."/>
            <person name="Wang C."/>
            <person name="Pandey M.K."/>
            <person name="Ge S."/>
            <person name="Xu Q."/>
            <person name="Li N."/>
            <person name="Li G."/>
            <person name="Huang Y."/>
            <person name="Saxena R.K."/>
            <person name="Ji Y."/>
            <person name="Li M."/>
            <person name="Yan X."/>
            <person name="He Y."/>
            <person name="Liu Y."/>
            <person name="Wang X."/>
            <person name="Xiang C."/>
            <person name="Varshney R.K."/>
            <person name="Ding H."/>
            <person name="Gao S."/>
            <person name="Zong X."/>
        </authorList>
    </citation>
    <scope>NUCLEOTIDE SEQUENCE [LARGE SCALE GENOMIC DNA]</scope>
    <source>
        <strain evidence="3 4">cv. Zhongwan 6</strain>
    </source>
</reference>
<dbReference type="InterPro" id="IPR033347">
    <property type="entry name" value="Di19"/>
</dbReference>
<comment type="caution">
    <text evidence="3">The sequence shown here is derived from an EMBL/GenBank/DDBJ whole genome shotgun (WGS) entry which is preliminary data.</text>
</comment>
<dbReference type="Proteomes" id="UP001058974">
    <property type="component" value="Chromosome 5"/>
</dbReference>
<name>A0A9D4WQZ4_PEA</name>
<sequence length="140" mass="15643">MFFHLSFIQLCCSLTVDYSNLKSKYHKHDLYPKLSFSRKGGRNGHEQSSSDGLSSPGMSTSKAVCDPFLSFVCGSPASGEHGNVQPDSSSEASIEEIHSDDLLLERDVPPPLCEKYKMEKTRRSEFVQGLLFFTILDPDF</sequence>
<evidence type="ECO:0000313" key="4">
    <source>
        <dbReference type="Proteomes" id="UP001058974"/>
    </source>
</evidence>
<evidence type="ECO:0000259" key="2">
    <source>
        <dbReference type="Pfam" id="PF14571"/>
    </source>
</evidence>